<dbReference type="Proteomes" id="UP001233271">
    <property type="component" value="Chromosome 3"/>
</dbReference>
<gene>
    <name evidence="6" type="ORF">CcaverHIS019_0306220</name>
</gene>
<dbReference type="EMBL" id="AP028214">
    <property type="protein sequence ID" value="BEI90552.1"/>
    <property type="molecule type" value="Genomic_DNA"/>
</dbReference>
<dbReference type="CDD" id="cd12355">
    <property type="entry name" value="RRM_RBM18"/>
    <property type="match status" value="1"/>
</dbReference>
<dbReference type="SMART" id="SM00360">
    <property type="entry name" value="RRM"/>
    <property type="match status" value="1"/>
</dbReference>
<dbReference type="PANTHER" id="PTHR48038">
    <property type="entry name" value="RIBONUCLEOPROTEIN RB97D"/>
    <property type="match status" value="1"/>
</dbReference>
<evidence type="ECO:0000259" key="5">
    <source>
        <dbReference type="PROSITE" id="PS50102"/>
    </source>
</evidence>
<evidence type="ECO:0000256" key="1">
    <source>
        <dbReference type="ARBA" id="ARBA00021141"/>
    </source>
</evidence>
<dbReference type="InterPro" id="IPR012677">
    <property type="entry name" value="Nucleotide-bd_a/b_plait_sf"/>
</dbReference>
<dbReference type="AlphaFoldDB" id="A0AA48I769"/>
<evidence type="ECO:0000256" key="4">
    <source>
        <dbReference type="SAM" id="MobiDB-lite"/>
    </source>
</evidence>
<dbReference type="Pfam" id="PF00076">
    <property type="entry name" value="RRM_1"/>
    <property type="match status" value="1"/>
</dbReference>
<evidence type="ECO:0000313" key="6">
    <source>
        <dbReference type="EMBL" id="BEI90552.1"/>
    </source>
</evidence>
<proteinExistence type="predicted"/>
<dbReference type="PANTHER" id="PTHR48038:SF1">
    <property type="entry name" value="RIBONUCLEOPROTEIN RB97D"/>
    <property type="match status" value="1"/>
</dbReference>
<evidence type="ECO:0000313" key="7">
    <source>
        <dbReference type="Proteomes" id="UP001233271"/>
    </source>
</evidence>
<sequence length="352" mass="39656">MATSGKPDRLFVGNLAPSVDEYTLVQVFSKYGKISKLDLMMHHSGPQKGKPRGYAFVEYESKDDAVKALVKLHDRLLRGRKLVVTYANAAPVDDGQPQPFKRRTEIKPTSLSLLKARKPQSTDAQIAVMEAKLAVLRNRPDRSPTPERVAADELEAEIRRELGEGMGEEDQVQEGGDTPQVASPDDSMSRPHSPVHGRAGRAGPAGLPPKPVAAMDALKPRLEASPRRHDRYTPCRDGPPRSRVRDRSPRRDESPRYRDETPSRDRSPRRYEMREEPPSRDRSPRRDDDSRRRDRFPRDSSRRERSSREPHSRDRSPAKDSSNRSLPLARSSNAAVERFQAGLAGLPKKPSF</sequence>
<dbReference type="GeneID" id="85494422"/>
<organism evidence="6 7">
    <name type="scientific">Cutaneotrichosporon cavernicola</name>
    <dbReference type="NCBI Taxonomy" id="279322"/>
    <lineage>
        <taxon>Eukaryota</taxon>
        <taxon>Fungi</taxon>
        <taxon>Dikarya</taxon>
        <taxon>Basidiomycota</taxon>
        <taxon>Agaricomycotina</taxon>
        <taxon>Tremellomycetes</taxon>
        <taxon>Trichosporonales</taxon>
        <taxon>Trichosporonaceae</taxon>
        <taxon>Cutaneotrichosporon</taxon>
    </lineage>
</organism>
<dbReference type="PROSITE" id="PS50102">
    <property type="entry name" value="RRM"/>
    <property type="match status" value="1"/>
</dbReference>
<name>A0AA48I769_9TREE</name>
<feature type="domain" description="RRM" evidence="5">
    <location>
        <begin position="8"/>
        <end position="89"/>
    </location>
</feature>
<dbReference type="RefSeq" id="XP_060455817.1">
    <property type="nucleotide sequence ID" value="XM_060599088.1"/>
</dbReference>
<reference evidence="6" key="1">
    <citation type="journal article" date="2023" name="BMC Genomics">
        <title>Chromosome-level genome assemblies of Cutaneotrichosporon spp. (Trichosporonales, Basidiomycota) reveal imbalanced evolution between nucleotide sequences and chromosome synteny.</title>
        <authorList>
            <person name="Kobayashi Y."/>
            <person name="Kayamori A."/>
            <person name="Aoki K."/>
            <person name="Shiwa Y."/>
            <person name="Matsutani M."/>
            <person name="Fujita N."/>
            <person name="Sugita T."/>
            <person name="Iwasaki W."/>
            <person name="Tanaka N."/>
            <person name="Takashima M."/>
        </authorList>
    </citation>
    <scope>NUCLEOTIDE SEQUENCE</scope>
    <source>
        <strain evidence="6">HIS019</strain>
    </source>
</reference>
<accession>A0AA48I769</accession>
<dbReference type="Gene3D" id="3.30.70.330">
    <property type="match status" value="1"/>
</dbReference>
<dbReference type="SMART" id="SM00361">
    <property type="entry name" value="RRM_1"/>
    <property type="match status" value="1"/>
</dbReference>
<dbReference type="InterPro" id="IPR039157">
    <property type="entry name" value="RBM18_RRM"/>
</dbReference>
<feature type="compositionally biased region" description="Basic and acidic residues" evidence="4">
    <location>
        <begin position="218"/>
        <end position="322"/>
    </location>
</feature>
<evidence type="ECO:0000256" key="3">
    <source>
        <dbReference type="PROSITE-ProRule" id="PRU00176"/>
    </source>
</evidence>
<protein>
    <recommendedName>
        <fullName evidence="1">Probable RNA-binding protein 18</fullName>
    </recommendedName>
    <alternativeName>
        <fullName evidence="2">RNA-binding motif protein 18</fullName>
    </alternativeName>
</protein>
<dbReference type="KEGG" id="ccac:CcaHIS019_0306220"/>
<dbReference type="InterPro" id="IPR003954">
    <property type="entry name" value="RRM_euk-type"/>
</dbReference>
<evidence type="ECO:0000256" key="2">
    <source>
        <dbReference type="ARBA" id="ARBA00030780"/>
    </source>
</evidence>
<dbReference type="InterPro" id="IPR035979">
    <property type="entry name" value="RBD_domain_sf"/>
</dbReference>
<keyword evidence="7" id="KW-1185">Reference proteome</keyword>
<dbReference type="GO" id="GO:0003723">
    <property type="term" value="F:RNA binding"/>
    <property type="evidence" value="ECO:0007669"/>
    <property type="project" value="UniProtKB-UniRule"/>
</dbReference>
<dbReference type="InterPro" id="IPR000504">
    <property type="entry name" value="RRM_dom"/>
</dbReference>
<feature type="compositionally biased region" description="Polar residues" evidence="4">
    <location>
        <begin position="323"/>
        <end position="333"/>
    </location>
</feature>
<feature type="region of interest" description="Disordered" evidence="4">
    <location>
        <begin position="164"/>
        <end position="333"/>
    </location>
</feature>
<dbReference type="SUPFAM" id="SSF54928">
    <property type="entry name" value="RNA-binding domain, RBD"/>
    <property type="match status" value="1"/>
</dbReference>
<keyword evidence="3" id="KW-0694">RNA-binding</keyword>